<evidence type="ECO:0000256" key="5">
    <source>
        <dbReference type="ARBA" id="ARBA00023163"/>
    </source>
</evidence>
<dbReference type="RefSeq" id="WP_131911388.1">
    <property type="nucleotide sequence ID" value="NZ_OU594967.1"/>
</dbReference>
<dbReference type="GO" id="GO:0045892">
    <property type="term" value="P:negative regulation of DNA-templated transcription"/>
    <property type="evidence" value="ECO:0007669"/>
    <property type="project" value="UniProtKB-UniRule"/>
</dbReference>
<evidence type="ECO:0000256" key="1">
    <source>
        <dbReference type="ARBA" id="ARBA00004719"/>
    </source>
</evidence>
<evidence type="ECO:0000313" key="10">
    <source>
        <dbReference type="EMBL" id="TCK61089.1"/>
    </source>
</evidence>
<comment type="function">
    <text evidence="6">Repressor involved in the biosynthesis of the osmoprotectant glycine betaine. It represses transcription of the choline transporter BetT and the genes of BetAB involved in the synthesis of glycine betaine.</text>
</comment>
<dbReference type="InterPro" id="IPR017757">
    <property type="entry name" value="Tscrpt_rep_BetI"/>
</dbReference>
<gene>
    <name evidence="7" type="primary">betI</name>
    <name evidence="10" type="ORF">EV690_0530</name>
</gene>
<evidence type="ECO:0000256" key="4">
    <source>
        <dbReference type="ARBA" id="ARBA00023125"/>
    </source>
</evidence>
<dbReference type="GO" id="GO:0019285">
    <property type="term" value="P:glycine betaine biosynthetic process from choline"/>
    <property type="evidence" value="ECO:0007669"/>
    <property type="project" value="UniProtKB-UniRule"/>
</dbReference>
<dbReference type="OrthoDB" id="7618612at2"/>
<dbReference type="NCBIfam" id="NF001978">
    <property type="entry name" value="PRK00767.1"/>
    <property type="match status" value="1"/>
</dbReference>
<dbReference type="HAMAP" id="MF_00768">
    <property type="entry name" value="HTH_type_BetI"/>
    <property type="match status" value="1"/>
</dbReference>
<dbReference type="PROSITE" id="PS50977">
    <property type="entry name" value="HTH_TETR_2"/>
    <property type="match status" value="1"/>
</dbReference>
<dbReference type="GO" id="GO:0003700">
    <property type="term" value="F:DNA-binding transcription factor activity"/>
    <property type="evidence" value="ECO:0007669"/>
    <property type="project" value="UniProtKB-UniRule"/>
</dbReference>
<feature type="domain" description="HTH tetR-type" evidence="9">
    <location>
        <begin position="8"/>
        <end position="68"/>
    </location>
</feature>
<dbReference type="PRINTS" id="PR00455">
    <property type="entry name" value="HTHTETR"/>
</dbReference>
<dbReference type="InterPro" id="IPR001647">
    <property type="entry name" value="HTH_TetR"/>
</dbReference>
<accession>A0A4R1KD14</accession>
<evidence type="ECO:0000313" key="11">
    <source>
        <dbReference type="Proteomes" id="UP000295565"/>
    </source>
</evidence>
<keyword evidence="2 7" id="KW-0678">Repressor</keyword>
<sequence length="198" mass="22189">MPKVGMPEIRRPQLINATMEVINEVGLTGASVALISRKAGVSAGIINHYFGGKHGLLEATMRSVLKSLGTGITERLRQIPSDQVIERIKAIVEGNFAPQQTESKVVKTWLAFWSQSMHDHSLYRLQRVNERRLHSHLRGELKKVLSTQRAEFVARGVAALIDGLWLRGALAPEGIQREKAIELIRDYLAREIELTEVH</sequence>
<dbReference type="PANTHER" id="PTHR30055">
    <property type="entry name" value="HTH-TYPE TRANSCRIPTIONAL REGULATOR RUTR"/>
    <property type="match status" value="1"/>
</dbReference>
<reference evidence="10 11" key="1">
    <citation type="submission" date="2019-03" db="EMBL/GenBank/DDBJ databases">
        <title>Genomic Encyclopedia of Type Strains, Phase IV (KMG-IV): sequencing the most valuable type-strain genomes for metagenomic binning, comparative biology and taxonomic classification.</title>
        <authorList>
            <person name="Goeker M."/>
        </authorList>
    </citation>
    <scope>NUCLEOTIDE SEQUENCE [LARGE SCALE GENOMIC DNA]</scope>
    <source>
        <strain evidence="10 11">DSM 18577</strain>
    </source>
</reference>
<evidence type="ECO:0000256" key="8">
    <source>
        <dbReference type="PROSITE-ProRule" id="PRU00335"/>
    </source>
</evidence>
<comment type="function">
    <text evidence="7">Repressor involved in choline regulation of the bet genes.</text>
</comment>
<dbReference type="UniPathway" id="UPA00529"/>
<dbReference type="SUPFAM" id="SSF48498">
    <property type="entry name" value="Tetracyclin repressor-like, C-terminal domain"/>
    <property type="match status" value="1"/>
</dbReference>
<comment type="caution">
    <text evidence="10">The sequence shown here is derived from an EMBL/GenBank/DDBJ whole genome shotgun (WGS) entry which is preliminary data.</text>
</comment>
<dbReference type="EMBL" id="SMGD01000006">
    <property type="protein sequence ID" value="TCK61089.1"/>
    <property type="molecule type" value="Genomic_DNA"/>
</dbReference>
<proteinExistence type="inferred from homology"/>
<dbReference type="AlphaFoldDB" id="A0A4R1KD14"/>
<keyword evidence="5 7" id="KW-0804">Transcription</keyword>
<dbReference type="Gene3D" id="1.10.357.10">
    <property type="entry name" value="Tetracycline Repressor, domain 2"/>
    <property type="match status" value="1"/>
</dbReference>
<keyword evidence="3 7" id="KW-0805">Transcription regulation</keyword>
<evidence type="ECO:0000259" key="9">
    <source>
        <dbReference type="PROSITE" id="PS50977"/>
    </source>
</evidence>
<evidence type="ECO:0000256" key="2">
    <source>
        <dbReference type="ARBA" id="ARBA00022491"/>
    </source>
</evidence>
<keyword evidence="11" id="KW-1185">Reference proteome</keyword>
<dbReference type="NCBIfam" id="TIGR03384">
    <property type="entry name" value="betaine_BetI"/>
    <property type="match status" value="1"/>
</dbReference>
<evidence type="ECO:0000256" key="3">
    <source>
        <dbReference type="ARBA" id="ARBA00023015"/>
    </source>
</evidence>
<dbReference type="PANTHER" id="PTHR30055:SF234">
    <property type="entry name" value="HTH-TYPE TRANSCRIPTIONAL REGULATOR BETI"/>
    <property type="match status" value="1"/>
</dbReference>
<protein>
    <recommendedName>
        <fullName evidence="7">HTH-type transcriptional regulator BetI</fullName>
    </recommendedName>
</protein>
<dbReference type="PROSITE" id="PS01081">
    <property type="entry name" value="HTH_TETR_1"/>
    <property type="match status" value="1"/>
</dbReference>
<dbReference type="GO" id="GO:0000976">
    <property type="term" value="F:transcription cis-regulatory region binding"/>
    <property type="evidence" value="ECO:0007669"/>
    <property type="project" value="TreeGrafter"/>
</dbReference>
<keyword evidence="4 7" id="KW-0238">DNA-binding</keyword>
<evidence type="ECO:0000256" key="6">
    <source>
        <dbReference type="ARBA" id="ARBA00024936"/>
    </source>
</evidence>
<dbReference type="InterPro" id="IPR039538">
    <property type="entry name" value="BetI_C"/>
</dbReference>
<name>A0A4R1KD14_9GAMM</name>
<organism evidence="10 11">
    <name type="scientific">Celerinatantimonas diazotrophica</name>
    <dbReference type="NCBI Taxonomy" id="412034"/>
    <lineage>
        <taxon>Bacteria</taxon>
        <taxon>Pseudomonadati</taxon>
        <taxon>Pseudomonadota</taxon>
        <taxon>Gammaproteobacteria</taxon>
        <taxon>Celerinatantimonadaceae</taxon>
        <taxon>Celerinatantimonas</taxon>
    </lineage>
</organism>
<dbReference type="InterPro" id="IPR023772">
    <property type="entry name" value="DNA-bd_HTH_TetR-type_CS"/>
</dbReference>
<dbReference type="Pfam" id="PF13977">
    <property type="entry name" value="TetR_C_6"/>
    <property type="match status" value="1"/>
</dbReference>
<dbReference type="InterPro" id="IPR036271">
    <property type="entry name" value="Tet_transcr_reg_TetR-rel_C_sf"/>
</dbReference>
<dbReference type="Proteomes" id="UP000295565">
    <property type="component" value="Unassembled WGS sequence"/>
</dbReference>
<dbReference type="InterPro" id="IPR009057">
    <property type="entry name" value="Homeodomain-like_sf"/>
</dbReference>
<dbReference type="InterPro" id="IPR050109">
    <property type="entry name" value="HTH-type_TetR-like_transc_reg"/>
</dbReference>
<feature type="DNA-binding region" description="H-T-H motif" evidence="7 8">
    <location>
        <begin position="31"/>
        <end position="50"/>
    </location>
</feature>
<dbReference type="SUPFAM" id="SSF46689">
    <property type="entry name" value="Homeodomain-like"/>
    <property type="match status" value="1"/>
</dbReference>
<dbReference type="Pfam" id="PF00440">
    <property type="entry name" value="TetR_N"/>
    <property type="match status" value="1"/>
</dbReference>
<evidence type="ECO:0000256" key="7">
    <source>
        <dbReference type="HAMAP-Rule" id="MF_00768"/>
    </source>
</evidence>
<comment type="pathway">
    <text evidence="1 7">Amine and polyamine biosynthesis; betaine biosynthesis via choline pathway [regulation].</text>
</comment>